<feature type="compositionally biased region" description="Low complexity" evidence="4">
    <location>
        <begin position="231"/>
        <end position="245"/>
    </location>
</feature>
<keyword evidence="8" id="KW-1185">Reference proteome</keyword>
<comment type="caution">
    <text evidence="7">The sequence shown here is derived from an EMBL/GenBank/DDBJ whole genome shotgun (WGS) entry which is preliminary data.</text>
</comment>
<dbReference type="Gene3D" id="1.10.750.20">
    <property type="entry name" value="SOCS box"/>
    <property type="match status" value="1"/>
</dbReference>
<dbReference type="Pfam" id="PF00622">
    <property type="entry name" value="SPRY"/>
    <property type="match status" value="1"/>
</dbReference>
<dbReference type="InterPro" id="IPR013320">
    <property type="entry name" value="ConA-like_dom_sf"/>
</dbReference>
<protein>
    <submittedName>
        <fullName evidence="7">Protein gustavus</fullName>
    </submittedName>
</protein>
<feature type="domain" description="SOCS box" evidence="6">
    <location>
        <begin position="540"/>
        <end position="595"/>
    </location>
</feature>
<dbReference type="SMART" id="SM00449">
    <property type="entry name" value="SPRY"/>
    <property type="match status" value="1"/>
</dbReference>
<dbReference type="Gene3D" id="2.60.120.920">
    <property type="match status" value="1"/>
</dbReference>
<dbReference type="PANTHER" id="PTHR12245:SF11">
    <property type="entry name" value="PROTEIN GUSTAVUS"/>
    <property type="match status" value="1"/>
</dbReference>
<dbReference type="CDD" id="cd12906">
    <property type="entry name" value="SPRY_SOCS1-2-4"/>
    <property type="match status" value="1"/>
</dbReference>
<dbReference type="InterPro" id="IPR003877">
    <property type="entry name" value="SPRY_dom"/>
</dbReference>
<evidence type="ECO:0000313" key="7">
    <source>
        <dbReference type="EMBL" id="KAG0720776.1"/>
    </source>
</evidence>
<dbReference type="Proteomes" id="UP000770661">
    <property type="component" value="Unassembled WGS sequence"/>
</dbReference>
<dbReference type="PROSITE" id="PS50188">
    <property type="entry name" value="B302_SPRY"/>
    <property type="match status" value="1"/>
</dbReference>
<dbReference type="SUPFAM" id="SSF49899">
    <property type="entry name" value="Concanavalin A-like lectins/glucanases"/>
    <property type="match status" value="1"/>
</dbReference>
<sequence>MVSVVSVACGCGRTGCCGGVEDCDGGGEGPGPSDWPVCCCCRRASTTAQFTRQRRGGRSLLLASAVPRLRTHSCTNNSHPDIFTELQQEQQKIASEGSGVLNTEVIKGDGGVTQGRRHSAVDSLNTPTEGGLACHVWSRHRIARSLSREGYFPTPNEHHSALLRPLAALGDLTAAYPDLSARLHHLTGLLARRRPRHPPQEGGILSPEDSLLLTTIARLHFRQQRPPPPASCTSSAPTTPLTPDSLASSGWASLLSTTTTTNEWPSRNSSVVSIVSSLPEDDAANDDGQDENLEEARVMAGIDLVAPLAHHYDHHAYHIYYGGMKSVGRGEGGSLQPRLTRELAMSPDYTRPKRLDLLLDMPPVAREASLKHAWNAEDRSLNIFVKEDDKMTFHRHPVAQSTDCIRGRVGYTRGLHVWEIHWSTRQRGTHAVVGVATDEAPLHSQGYQSLVGSNDQSWGWDLGRNKLYHNAKQINSGITYPSLLNNDETFVVPDKFFVVLDMDEGTLAFVVEGQYLGVAFRGLKGKKLYPIVSAVWGHCEITIRYIGGLDPEPLPLMDLCRRVIRQAVGKPRLSRIEELNLPPSITQYLLYHDRR</sequence>
<evidence type="ECO:0000256" key="1">
    <source>
        <dbReference type="ARBA" id="ARBA00004496"/>
    </source>
</evidence>
<name>A0A8J4YCJ9_CHIOP</name>
<comment type="similarity">
    <text evidence="2">Belongs to the SPSB family.</text>
</comment>
<accession>A0A8J4YCJ9</accession>
<dbReference type="GO" id="GO:0043161">
    <property type="term" value="P:proteasome-mediated ubiquitin-dependent protein catabolic process"/>
    <property type="evidence" value="ECO:0007669"/>
    <property type="project" value="TreeGrafter"/>
</dbReference>
<dbReference type="GO" id="GO:0019005">
    <property type="term" value="C:SCF ubiquitin ligase complex"/>
    <property type="evidence" value="ECO:0007669"/>
    <property type="project" value="TreeGrafter"/>
</dbReference>
<gene>
    <name evidence="7" type="primary">gus</name>
    <name evidence="7" type="ORF">GWK47_047770</name>
</gene>
<dbReference type="OrthoDB" id="5547302at2759"/>
<dbReference type="FunFam" id="1.10.750.20:FF:000001">
    <property type="entry name" value="Ankyrin repeat and SOCS box containing 1"/>
    <property type="match status" value="1"/>
</dbReference>
<feature type="region of interest" description="Disordered" evidence="4">
    <location>
        <begin position="223"/>
        <end position="245"/>
    </location>
</feature>
<evidence type="ECO:0000256" key="4">
    <source>
        <dbReference type="SAM" id="MobiDB-lite"/>
    </source>
</evidence>
<dbReference type="InterPro" id="IPR050672">
    <property type="entry name" value="FBXO45-Fsn/SPSB_families"/>
</dbReference>
<dbReference type="InterPro" id="IPR001496">
    <property type="entry name" value="SOCS_box"/>
</dbReference>
<evidence type="ECO:0000256" key="2">
    <source>
        <dbReference type="ARBA" id="ARBA00010910"/>
    </source>
</evidence>
<evidence type="ECO:0000313" key="8">
    <source>
        <dbReference type="Proteomes" id="UP000770661"/>
    </source>
</evidence>
<evidence type="ECO:0000256" key="3">
    <source>
        <dbReference type="ARBA" id="ARBA00022490"/>
    </source>
</evidence>
<comment type="subcellular location">
    <subcellularLocation>
        <location evidence="1">Cytoplasm</location>
    </subcellularLocation>
</comment>
<keyword evidence="3" id="KW-0963">Cytoplasm</keyword>
<reference evidence="7" key="1">
    <citation type="submission" date="2020-07" db="EMBL/GenBank/DDBJ databases">
        <title>The High-quality genome of the commercially important snow crab, Chionoecetes opilio.</title>
        <authorList>
            <person name="Jeong J.-H."/>
            <person name="Ryu S."/>
        </authorList>
    </citation>
    <scope>NUCLEOTIDE SEQUENCE</scope>
    <source>
        <strain evidence="7">MADBK_172401_WGS</strain>
        <tissue evidence="7">Digestive gland</tissue>
    </source>
</reference>
<dbReference type="SMART" id="SM00969">
    <property type="entry name" value="SOCS_box"/>
    <property type="match status" value="1"/>
</dbReference>
<dbReference type="InterPro" id="IPR043136">
    <property type="entry name" value="B30.2/SPRY_sf"/>
</dbReference>
<dbReference type="PANTHER" id="PTHR12245">
    <property type="entry name" value="SPRY DOMAIN CONTAINING SOCS BOX PROTEIN"/>
    <property type="match status" value="1"/>
</dbReference>
<dbReference type="FunFam" id="2.60.120.920:FF:000007">
    <property type="entry name" value="SPRY domain-containing SOCS box protein 1"/>
    <property type="match status" value="1"/>
</dbReference>
<dbReference type="AlphaFoldDB" id="A0A8J4YCJ9"/>
<dbReference type="EMBL" id="JACEEZ010012313">
    <property type="protein sequence ID" value="KAG0720776.1"/>
    <property type="molecule type" value="Genomic_DNA"/>
</dbReference>
<feature type="domain" description="B30.2/SPRY" evidence="5">
    <location>
        <begin position="352"/>
        <end position="550"/>
    </location>
</feature>
<organism evidence="7 8">
    <name type="scientific">Chionoecetes opilio</name>
    <name type="common">Atlantic snow crab</name>
    <name type="synonym">Cancer opilio</name>
    <dbReference type="NCBI Taxonomy" id="41210"/>
    <lineage>
        <taxon>Eukaryota</taxon>
        <taxon>Metazoa</taxon>
        <taxon>Ecdysozoa</taxon>
        <taxon>Arthropoda</taxon>
        <taxon>Crustacea</taxon>
        <taxon>Multicrustacea</taxon>
        <taxon>Malacostraca</taxon>
        <taxon>Eumalacostraca</taxon>
        <taxon>Eucarida</taxon>
        <taxon>Decapoda</taxon>
        <taxon>Pleocyemata</taxon>
        <taxon>Brachyura</taxon>
        <taxon>Eubrachyura</taxon>
        <taxon>Majoidea</taxon>
        <taxon>Majidae</taxon>
        <taxon>Chionoecetes</taxon>
    </lineage>
</organism>
<dbReference type="Pfam" id="PF07525">
    <property type="entry name" value="SOCS_box"/>
    <property type="match status" value="1"/>
</dbReference>
<dbReference type="GO" id="GO:0005737">
    <property type="term" value="C:cytoplasm"/>
    <property type="evidence" value="ECO:0007669"/>
    <property type="project" value="UniProtKB-SubCell"/>
</dbReference>
<evidence type="ECO:0000259" key="5">
    <source>
        <dbReference type="PROSITE" id="PS50188"/>
    </source>
</evidence>
<evidence type="ECO:0000259" key="6">
    <source>
        <dbReference type="PROSITE" id="PS50225"/>
    </source>
</evidence>
<proteinExistence type="inferred from homology"/>
<dbReference type="PROSITE" id="PS50225">
    <property type="entry name" value="SOCS"/>
    <property type="match status" value="1"/>
</dbReference>
<dbReference type="InterPro" id="IPR001870">
    <property type="entry name" value="B30.2/SPRY"/>
</dbReference>